<proteinExistence type="predicted"/>
<organism evidence="2 3">
    <name type="scientific">Tropilaelaps mercedesae</name>
    <dbReference type="NCBI Taxonomy" id="418985"/>
    <lineage>
        <taxon>Eukaryota</taxon>
        <taxon>Metazoa</taxon>
        <taxon>Ecdysozoa</taxon>
        <taxon>Arthropoda</taxon>
        <taxon>Chelicerata</taxon>
        <taxon>Arachnida</taxon>
        <taxon>Acari</taxon>
        <taxon>Parasitiformes</taxon>
        <taxon>Mesostigmata</taxon>
        <taxon>Gamasina</taxon>
        <taxon>Dermanyssoidea</taxon>
        <taxon>Laelapidae</taxon>
        <taxon>Tropilaelaps</taxon>
    </lineage>
</organism>
<feature type="signal peptide" evidence="1">
    <location>
        <begin position="1"/>
        <end position="18"/>
    </location>
</feature>
<evidence type="ECO:0000256" key="1">
    <source>
        <dbReference type="SAM" id="SignalP"/>
    </source>
</evidence>
<evidence type="ECO:0000313" key="2">
    <source>
        <dbReference type="EMBL" id="OQR67264.1"/>
    </source>
</evidence>
<accession>A0A1V9X184</accession>
<protein>
    <recommendedName>
        <fullName evidence="4">Secreted protein</fullName>
    </recommendedName>
</protein>
<dbReference type="EMBL" id="MNPL01029392">
    <property type="protein sequence ID" value="OQR67264.1"/>
    <property type="molecule type" value="Genomic_DNA"/>
</dbReference>
<dbReference type="Proteomes" id="UP000192247">
    <property type="component" value="Unassembled WGS sequence"/>
</dbReference>
<evidence type="ECO:0000313" key="3">
    <source>
        <dbReference type="Proteomes" id="UP000192247"/>
    </source>
</evidence>
<feature type="chain" id="PRO_5012799937" description="Secreted protein" evidence="1">
    <location>
        <begin position="19"/>
        <end position="75"/>
    </location>
</feature>
<dbReference type="AlphaFoldDB" id="A0A1V9X184"/>
<sequence length="75" mass="8189">MLLRSLGMFAYCSSFVIGLGVLAAGDKCDTLPSEQVMMKSLRPASIMVMGCTAQLNEFPIRASALHDVRTLTFQF</sequence>
<comment type="caution">
    <text evidence="2">The sequence shown here is derived from an EMBL/GenBank/DDBJ whole genome shotgun (WGS) entry which is preliminary data.</text>
</comment>
<evidence type="ECO:0008006" key="4">
    <source>
        <dbReference type="Google" id="ProtNLM"/>
    </source>
</evidence>
<keyword evidence="3" id="KW-1185">Reference proteome</keyword>
<keyword evidence="1" id="KW-0732">Signal</keyword>
<name>A0A1V9X184_9ACAR</name>
<dbReference type="InParanoid" id="A0A1V9X184"/>
<reference evidence="2 3" key="1">
    <citation type="journal article" date="2017" name="Gigascience">
        <title>Draft genome of the honey bee ectoparasitic mite, Tropilaelaps mercedesae, is shaped by the parasitic life history.</title>
        <authorList>
            <person name="Dong X."/>
            <person name="Armstrong S.D."/>
            <person name="Xia D."/>
            <person name="Makepeace B.L."/>
            <person name="Darby A.C."/>
            <person name="Kadowaki T."/>
        </authorList>
    </citation>
    <scope>NUCLEOTIDE SEQUENCE [LARGE SCALE GENOMIC DNA]</scope>
    <source>
        <strain evidence="2">Wuxi-XJTLU</strain>
    </source>
</reference>
<gene>
    <name evidence="2" type="ORF">BIW11_13625</name>
</gene>